<accession>A0A9J6GFD7</accession>
<dbReference type="EMBL" id="JABSTR010000008">
    <property type="protein sequence ID" value="KAH9377158.1"/>
    <property type="molecule type" value="Genomic_DNA"/>
</dbReference>
<name>A0A9J6GFD7_HAELO</name>
<evidence type="ECO:0000313" key="1">
    <source>
        <dbReference type="EMBL" id="KAH9377158.1"/>
    </source>
</evidence>
<comment type="caution">
    <text evidence="1">The sequence shown here is derived from an EMBL/GenBank/DDBJ whole genome shotgun (WGS) entry which is preliminary data.</text>
</comment>
<dbReference type="Proteomes" id="UP000821853">
    <property type="component" value="Unassembled WGS sequence"/>
</dbReference>
<evidence type="ECO:0000313" key="2">
    <source>
        <dbReference type="Proteomes" id="UP000821853"/>
    </source>
</evidence>
<dbReference type="AlphaFoldDB" id="A0A9J6GFD7"/>
<reference evidence="1 2" key="1">
    <citation type="journal article" date="2020" name="Cell">
        <title>Large-Scale Comparative Analyses of Tick Genomes Elucidate Their Genetic Diversity and Vector Capacities.</title>
        <authorList>
            <consortium name="Tick Genome and Microbiome Consortium (TIGMIC)"/>
            <person name="Jia N."/>
            <person name="Wang J."/>
            <person name="Shi W."/>
            <person name="Du L."/>
            <person name="Sun Y."/>
            <person name="Zhan W."/>
            <person name="Jiang J.F."/>
            <person name="Wang Q."/>
            <person name="Zhang B."/>
            <person name="Ji P."/>
            <person name="Bell-Sakyi L."/>
            <person name="Cui X.M."/>
            <person name="Yuan T.T."/>
            <person name="Jiang B.G."/>
            <person name="Yang W.F."/>
            <person name="Lam T.T."/>
            <person name="Chang Q.C."/>
            <person name="Ding S.J."/>
            <person name="Wang X.J."/>
            <person name="Zhu J.G."/>
            <person name="Ruan X.D."/>
            <person name="Zhao L."/>
            <person name="Wei J.T."/>
            <person name="Ye R.Z."/>
            <person name="Que T.C."/>
            <person name="Du C.H."/>
            <person name="Zhou Y.H."/>
            <person name="Cheng J.X."/>
            <person name="Dai P.F."/>
            <person name="Guo W.B."/>
            <person name="Han X.H."/>
            <person name="Huang E.J."/>
            <person name="Li L.F."/>
            <person name="Wei W."/>
            <person name="Gao Y.C."/>
            <person name="Liu J.Z."/>
            <person name="Shao H.Z."/>
            <person name="Wang X."/>
            <person name="Wang C.C."/>
            <person name="Yang T.C."/>
            <person name="Huo Q.B."/>
            <person name="Li W."/>
            <person name="Chen H.Y."/>
            <person name="Chen S.E."/>
            <person name="Zhou L.G."/>
            <person name="Ni X.B."/>
            <person name="Tian J.H."/>
            <person name="Sheng Y."/>
            <person name="Liu T."/>
            <person name="Pan Y.S."/>
            <person name="Xia L.Y."/>
            <person name="Li J."/>
            <person name="Zhao F."/>
            <person name="Cao W.C."/>
        </authorList>
    </citation>
    <scope>NUCLEOTIDE SEQUENCE [LARGE SCALE GENOMIC DNA]</scope>
    <source>
        <strain evidence="1">HaeL-2018</strain>
    </source>
</reference>
<dbReference type="OrthoDB" id="420518at2759"/>
<gene>
    <name evidence="1" type="ORF">HPB48_017928</name>
</gene>
<keyword evidence="2" id="KW-1185">Reference proteome</keyword>
<protein>
    <submittedName>
        <fullName evidence="1">Uncharacterized protein</fullName>
    </submittedName>
</protein>
<dbReference type="VEuPathDB" id="VectorBase:HLOH_039980"/>
<proteinExistence type="predicted"/>
<sequence length="130" mass="14516">MPALERLLEQLPALKSVLAAEAPVCSSRGIKECLKKSINKKEFHAKALFVKNAADIFAKSLTLFQTSEPRIHILHSECVTLLKKVLRRFPRLDAFQNLSGHQLVKLNIEPAQNWKANVELGTDTEAAMVV</sequence>
<organism evidence="1 2">
    <name type="scientific">Haemaphysalis longicornis</name>
    <name type="common">Bush tick</name>
    <dbReference type="NCBI Taxonomy" id="44386"/>
    <lineage>
        <taxon>Eukaryota</taxon>
        <taxon>Metazoa</taxon>
        <taxon>Ecdysozoa</taxon>
        <taxon>Arthropoda</taxon>
        <taxon>Chelicerata</taxon>
        <taxon>Arachnida</taxon>
        <taxon>Acari</taxon>
        <taxon>Parasitiformes</taxon>
        <taxon>Ixodida</taxon>
        <taxon>Ixodoidea</taxon>
        <taxon>Ixodidae</taxon>
        <taxon>Haemaphysalinae</taxon>
        <taxon>Haemaphysalis</taxon>
    </lineage>
</organism>